<dbReference type="Pfam" id="PF09964">
    <property type="entry name" value="DUF2198"/>
    <property type="match status" value="1"/>
</dbReference>
<accession>A0A147K680</accession>
<dbReference type="PATRIC" id="fig|1150625.3.peg.2798"/>
<protein>
    <recommendedName>
        <fullName evidence="4">Protein CsbA</fullName>
    </recommendedName>
</protein>
<gene>
    <name evidence="2" type="ORF">Q75_13290</name>
</gene>
<keyword evidence="1" id="KW-0472">Membrane</keyword>
<keyword evidence="3" id="KW-1185">Reference proteome</keyword>
<sequence>MKILLAIFMPAFLVVFFTRVTYNQYVGLLLTIALICASVYKGYTDYWHLIILDAASLTLGFWLANQMKKQQRKGA</sequence>
<evidence type="ECO:0000313" key="3">
    <source>
        <dbReference type="Proteomes" id="UP000074108"/>
    </source>
</evidence>
<dbReference type="InterPro" id="IPR019242">
    <property type="entry name" value="DUF2198"/>
</dbReference>
<evidence type="ECO:0000313" key="2">
    <source>
        <dbReference type="EMBL" id="KUP05268.1"/>
    </source>
</evidence>
<name>A0A147K680_9BACI</name>
<keyword evidence="1" id="KW-1133">Transmembrane helix</keyword>
<dbReference type="STRING" id="1150625.Q75_13290"/>
<dbReference type="OrthoDB" id="2454250at2"/>
<evidence type="ECO:0000256" key="1">
    <source>
        <dbReference type="SAM" id="Phobius"/>
    </source>
</evidence>
<dbReference type="AlphaFoldDB" id="A0A147K680"/>
<organism evidence="2 3">
    <name type="scientific">Bacillus coahuilensis p1.1.43</name>
    <dbReference type="NCBI Taxonomy" id="1150625"/>
    <lineage>
        <taxon>Bacteria</taxon>
        <taxon>Bacillati</taxon>
        <taxon>Bacillota</taxon>
        <taxon>Bacilli</taxon>
        <taxon>Bacillales</taxon>
        <taxon>Bacillaceae</taxon>
        <taxon>Bacillus</taxon>
    </lineage>
</organism>
<dbReference type="Proteomes" id="UP000074108">
    <property type="component" value="Unassembled WGS sequence"/>
</dbReference>
<reference evidence="2 3" key="1">
    <citation type="journal article" date="2016" name="Front. Microbiol.">
        <title>Microevolution Analysis of Bacillus coahuilensis Unveils Differences in Phosphorus Acquisition Strategies and Their Regulation.</title>
        <authorList>
            <person name="Gomez-Lunar Z."/>
            <person name="Hernandez-Gonzalez I."/>
            <person name="Rodriguez-Torres M.D."/>
            <person name="Souza V."/>
            <person name="Olmedo-Alvarez G."/>
        </authorList>
    </citation>
    <scope>NUCLEOTIDE SEQUENCE [LARGE SCALE GENOMIC DNA]</scope>
    <source>
        <strain evidence="3">p1.1.43</strain>
    </source>
</reference>
<dbReference type="RefSeq" id="WP_040365494.1">
    <property type="nucleotide sequence ID" value="NZ_LDYG01000042.1"/>
</dbReference>
<feature type="transmembrane region" description="Helical" evidence="1">
    <location>
        <begin position="46"/>
        <end position="64"/>
    </location>
</feature>
<comment type="caution">
    <text evidence="2">The sequence shown here is derived from an EMBL/GenBank/DDBJ whole genome shotgun (WGS) entry which is preliminary data.</text>
</comment>
<dbReference type="EMBL" id="LDYG01000042">
    <property type="protein sequence ID" value="KUP05268.1"/>
    <property type="molecule type" value="Genomic_DNA"/>
</dbReference>
<evidence type="ECO:0008006" key="4">
    <source>
        <dbReference type="Google" id="ProtNLM"/>
    </source>
</evidence>
<keyword evidence="1" id="KW-0812">Transmembrane</keyword>
<feature type="transmembrane region" description="Helical" evidence="1">
    <location>
        <begin position="12"/>
        <end position="40"/>
    </location>
</feature>
<proteinExistence type="predicted"/>